<evidence type="ECO:0000313" key="2">
    <source>
        <dbReference type="EMBL" id="SDA00800.1"/>
    </source>
</evidence>
<keyword evidence="3" id="KW-1185">Reference proteome</keyword>
<dbReference type="EMBL" id="FMWP01000107">
    <property type="protein sequence ID" value="SDA00800.1"/>
    <property type="molecule type" value="Genomic_DNA"/>
</dbReference>
<accession>A0A2X0L790</accession>
<dbReference type="AlphaFoldDB" id="A0A2X0L790"/>
<sequence>MNLASRSDVTEKDTMRSDIVRPKSAWLVAFRTPSLHSRNTAHHTGVCVDHMLKAPNPSVGLVSNIVILGLLCKPVSESSPIATAAKVNRTLQYPWPRFGRKCAFLKSRHKEKREEKTAREPKPTSDRAVRAAGRQSRRDDSTGSSERFFIFWLSESDSWVRIDPSDTLSRCTNRPKIALSFSGTSSSRAFLLLPNIIFGLHLPSVGFSRFFSHEYLPNRGLAEQARRIFALGPDTHDVFKLQISENVTEVGPHASRNLAVFARSVFSAEGINVVEA</sequence>
<protein>
    <submittedName>
        <fullName evidence="2">BZ3500_MvSof-1268-A1-R1_Chr9g10847 protein</fullName>
    </submittedName>
</protein>
<dbReference type="Proteomes" id="UP000249723">
    <property type="component" value="Unassembled WGS sequence"/>
</dbReference>
<reference evidence="3" key="1">
    <citation type="submission" date="2016-10" db="EMBL/GenBank/DDBJ databases">
        <authorList>
            <person name="Jeantristanb JTB J.-T."/>
            <person name="Ricardo R."/>
        </authorList>
    </citation>
    <scope>NUCLEOTIDE SEQUENCE [LARGE SCALE GENOMIC DNA]</scope>
</reference>
<evidence type="ECO:0000256" key="1">
    <source>
        <dbReference type="SAM" id="MobiDB-lite"/>
    </source>
</evidence>
<gene>
    <name evidence="2" type="ORF">BZ3500_MVSOF-1268-A1-R1_CHR9G10847</name>
</gene>
<feature type="compositionally biased region" description="Basic and acidic residues" evidence="1">
    <location>
        <begin position="112"/>
        <end position="129"/>
    </location>
</feature>
<evidence type="ECO:0000313" key="3">
    <source>
        <dbReference type="Proteomes" id="UP000249723"/>
    </source>
</evidence>
<feature type="region of interest" description="Disordered" evidence="1">
    <location>
        <begin position="108"/>
        <end position="142"/>
    </location>
</feature>
<proteinExistence type="predicted"/>
<organism evidence="2 3">
    <name type="scientific">Microbotryum saponariae</name>
    <dbReference type="NCBI Taxonomy" id="289078"/>
    <lineage>
        <taxon>Eukaryota</taxon>
        <taxon>Fungi</taxon>
        <taxon>Dikarya</taxon>
        <taxon>Basidiomycota</taxon>
        <taxon>Pucciniomycotina</taxon>
        <taxon>Microbotryomycetes</taxon>
        <taxon>Microbotryales</taxon>
        <taxon>Microbotryaceae</taxon>
        <taxon>Microbotryum</taxon>
    </lineage>
</organism>
<name>A0A2X0L790_9BASI</name>